<evidence type="ECO:0000313" key="1">
    <source>
        <dbReference type="EnsemblPlants" id="TuG1812G0500004674.01.T01"/>
    </source>
</evidence>
<proteinExistence type="predicted"/>
<dbReference type="Proteomes" id="UP000015106">
    <property type="component" value="Chromosome 5"/>
</dbReference>
<sequence length="65" mass="7456">MKMKISTLHSVASETQTTYRICAPTQQQRHLKTTICKDIVFITTDKQECRSTISHTLVLQTSLYP</sequence>
<organism evidence="1 2">
    <name type="scientific">Triticum urartu</name>
    <name type="common">Red wild einkorn</name>
    <name type="synonym">Crithodium urartu</name>
    <dbReference type="NCBI Taxonomy" id="4572"/>
    <lineage>
        <taxon>Eukaryota</taxon>
        <taxon>Viridiplantae</taxon>
        <taxon>Streptophyta</taxon>
        <taxon>Embryophyta</taxon>
        <taxon>Tracheophyta</taxon>
        <taxon>Spermatophyta</taxon>
        <taxon>Magnoliopsida</taxon>
        <taxon>Liliopsida</taxon>
        <taxon>Poales</taxon>
        <taxon>Poaceae</taxon>
        <taxon>BOP clade</taxon>
        <taxon>Pooideae</taxon>
        <taxon>Triticodae</taxon>
        <taxon>Triticeae</taxon>
        <taxon>Triticinae</taxon>
        <taxon>Triticum</taxon>
    </lineage>
</organism>
<evidence type="ECO:0000313" key="2">
    <source>
        <dbReference type="Proteomes" id="UP000015106"/>
    </source>
</evidence>
<protein>
    <submittedName>
        <fullName evidence="1">Uncharacterized protein</fullName>
    </submittedName>
</protein>
<reference evidence="2" key="1">
    <citation type="journal article" date="2013" name="Nature">
        <title>Draft genome of the wheat A-genome progenitor Triticum urartu.</title>
        <authorList>
            <person name="Ling H.Q."/>
            <person name="Zhao S."/>
            <person name="Liu D."/>
            <person name="Wang J."/>
            <person name="Sun H."/>
            <person name="Zhang C."/>
            <person name="Fan H."/>
            <person name="Li D."/>
            <person name="Dong L."/>
            <person name="Tao Y."/>
            <person name="Gao C."/>
            <person name="Wu H."/>
            <person name="Li Y."/>
            <person name="Cui Y."/>
            <person name="Guo X."/>
            <person name="Zheng S."/>
            <person name="Wang B."/>
            <person name="Yu K."/>
            <person name="Liang Q."/>
            <person name="Yang W."/>
            <person name="Lou X."/>
            <person name="Chen J."/>
            <person name="Feng M."/>
            <person name="Jian J."/>
            <person name="Zhang X."/>
            <person name="Luo G."/>
            <person name="Jiang Y."/>
            <person name="Liu J."/>
            <person name="Wang Z."/>
            <person name="Sha Y."/>
            <person name="Zhang B."/>
            <person name="Wu H."/>
            <person name="Tang D."/>
            <person name="Shen Q."/>
            <person name="Xue P."/>
            <person name="Zou S."/>
            <person name="Wang X."/>
            <person name="Liu X."/>
            <person name="Wang F."/>
            <person name="Yang Y."/>
            <person name="An X."/>
            <person name="Dong Z."/>
            <person name="Zhang K."/>
            <person name="Zhang X."/>
            <person name="Luo M.C."/>
            <person name="Dvorak J."/>
            <person name="Tong Y."/>
            <person name="Wang J."/>
            <person name="Yang H."/>
            <person name="Li Z."/>
            <person name="Wang D."/>
            <person name="Zhang A."/>
            <person name="Wang J."/>
        </authorList>
    </citation>
    <scope>NUCLEOTIDE SEQUENCE</scope>
    <source>
        <strain evidence="2">cv. G1812</strain>
    </source>
</reference>
<accession>A0A8R7UMJ5</accession>
<dbReference type="AlphaFoldDB" id="A0A8R7UMJ5"/>
<keyword evidence="2" id="KW-1185">Reference proteome</keyword>
<dbReference type="Gramene" id="TuG1812G0500004674.01.T01">
    <property type="protein sequence ID" value="TuG1812G0500004674.01.T01"/>
    <property type="gene ID" value="TuG1812G0500004674.01"/>
</dbReference>
<name>A0A8R7UMJ5_TRIUA</name>
<reference evidence="1" key="2">
    <citation type="submission" date="2018-03" db="EMBL/GenBank/DDBJ databases">
        <title>The Triticum urartu genome reveals the dynamic nature of wheat genome evolution.</title>
        <authorList>
            <person name="Ling H."/>
            <person name="Ma B."/>
            <person name="Shi X."/>
            <person name="Liu H."/>
            <person name="Dong L."/>
            <person name="Sun H."/>
            <person name="Cao Y."/>
            <person name="Gao Q."/>
            <person name="Zheng S."/>
            <person name="Li Y."/>
            <person name="Yu Y."/>
            <person name="Du H."/>
            <person name="Qi M."/>
            <person name="Li Y."/>
            <person name="Yu H."/>
            <person name="Cui Y."/>
            <person name="Wang N."/>
            <person name="Chen C."/>
            <person name="Wu H."/>
            <person name="Zhao Y."/>
            <person name="Zhang J."/>
            <person name="Li Y."/>
            <person name="Zhou W."/>
            <person name="Zhang B."/>
            <person name="Hu W."/>
            <person name="Eijk M."/>
            <person name="Tang J."/>
            <person name="Witsenboer H."/>
            <person name="Zhao S."/>
            <person name="Li Z."/>
            <person name="Zhang A."/>
            <person name="Wang D."/>
            <person name="Liang C."/>
        </authorList>
    </citation>
    <scope>NUCLEOTIDE SEQUENCE [LARGE SCALE GENOMIC DNA]</scope>
    <source>
        <strain evidence="1">cv. G1812</strain>
    </source>
</reference>
<reference evidence="1" key="3">
    <citation type="submission" date="2022-06" db="UniProtKB">
        <authorList>
            <consortium name="EnsemblPlants"/>
        </authorList>
    </citation>
    <scope>IDENTIFICATION</scope>
</reference>
<dbReference type="EnsemblPlants" id="TuG1812G0500004674.01.T01">
    <property type="protein sequence ID" value="TuG1812G0500004674.01.T01"/>
    <property type="gene ID" value="TuG1812G0500004674.01"/>
</dbReference>